<feature type="compositionally biased region" description="Basic and acidic residues" evidence="1">
    <location>
        <begin position="1"/>
        <end position="24"/>
    </location>
</feature>
<evidence type="ECO:0000313" key="2">
    <source>
        <dbReference type="EMBL" id="KAJ7734617.1"/>
    </source>
</evidence>
<comment type="caution">
    <text evidence="2">The sequence shown here is derived from an EMBL/GenBank/DDBJ whole genome shotgun (WGS) entry which is preliminary data.</text>
</comment>
<name>A0AAD7I426_9AGAR</name>
<gene>
    <name evidence="2" type="ORF">B0H16DRAFT_1467468</name>
</gene>
<protein>
    <submittedName>
        <fullName evidence="2">Uncharacterized protein</fullName>
    </submittedName>
</protein>
<dbReference type="AlphaFoldDB" id="A0AAD7I426"/>
<accession>A0AAD7I426</accession>
<organism evidence="2 3">
    <name type="scientific">Mycena metata</name>
    <dbReference type="NCBI Taxonomy" id="1033252"/>
    <lineage>
        <taxon>Eukaryota</taxon>
        <taxon>Fungi</taxon>
        <taxon>Dikarya</taxon>
        <taxon>Basidiomycota</taxon>
        <taxon>Agaricomycotina</taxon>
        <taxon>Agaricomycetes</taxon>
        <taxon>Agaricomycetidae</taxon>
        <taxon>Agaricales</taxon>
        <taxon>Marasmiineae</taxon>
        <taxon>Mycenaceae</taxon>
        <taxon>Mycena</taxon>
    </lineage>
</organism>
<evidence type="ECO:0000256" key="1">
    <source>
        <dbReference type="SAM" id="MobiDB-lite"/>
    </source>
</evidence>
<dbReference type="Proteomes" id="UP001215598">
    <property type="component" value="Unassembled WGS sequence"/>
</dbReference>
<sequence length="247" mass="27600">MHRKQVEEEAHHKQEAEGEAHSKQEEEEEEQGNTKKGKKRKAETQLVPEEVGAEQRTGWKRLMCEEARLAHEQKQAVTVATGKEPRVEMANLGWFQGSSFSSEQLPGYFELQVFIQHPSSRSSGSRTMVEAHGSTQGDALVILNRSRLDLGALQGSTGFDSLPARPLVLRCNPSELKGLKLVSTSFNRFKTRYMSLGGRIYGRLNPGIDKGCADQRRQTVFHMIDTGRQTSAPVPTQPLNAVFVRDV</sequence>
<keyword evidence="3" id="KW-1185">Reference proteome</keyword>
<proteinExistence type="predicted"/>
<feature type="region of interest" description="Disordered" evidence="1">
    <location>
        <begin position="1"/>
        <end position="54"/>
    </location>
</feature>
<reference evidence="2" key="1">
    <citation type="submission" date="2023-03" db="EMBL/GenBank/DDBJ databases">
        <title>Massive genome expansion in bonnet fungi (Mycena s.s.) driven by repeated elements and novel gene families across ecological guilds.</title>
        <authorList>
            <consortium name="Lawrence Berkeley National Laboratory"/>
            <person name="Harder C.B."/>
            <person name="Miyauchi S."/>
            <person name="Viragh M."/>
            <person name="Kuo A."/>
            <person name="Thoen E."/>
            <person name="Andreopoulos B."/>
            <person name="Lu D."/>
            <person name="Skrede I."/>
            <person name="Drula E."/>
            <person name="Henrissat B."/>
            <person name="Morin E."/>
            <person name="Kohler A."/>
            <person name="Barry K."/>
            <person name="LaButti K."/>
            <person name="Morin E."/>
            <person name="Salamov A."/>
            <person name="Lipzen A."/>
            <person name="Mereny Z."/>
            <person name="Hegedus B."/>
            <person name="Baldrian P."/>
            <person name="Stursova M."/>
            <person name="Weitz H."/>
            <person name="Taylor A."/>
            <person name="Grigoriev I.V."/>
            <person name="Nagy L.G."/>
            <person name="Martin F."/>
            <person name="Kauserud H."/>
        </authorList>
    </citation>
    <scope>NUCLEOTIDE SEQUENCE</scope>
    <source>
        <strain evidence="2">CBHHK182m</strain>
    </source>
</reference>
<dbReference type="EMBL" id="JARKIB010000131">
    <property type="protein sequence ID" value="KAJ7734617.1"/>
    <property type="molecule type" value="Genomic_DNA"/>
</dbReference>
<evidence type="ECO:0000313" key="3">
    <source>
        <dbReference type="Proteomes" id="UP001215598"/>
    </source>
</evidence>